<dbReference type="EMBL" id="CP042906">
    <property type="protein sequence ID" value="QEX16524.1"/>
    <property type="molecule type" value="Genomic_DNA"/>
</dbReference>
<dbReference type="KEGG" id="htq:FRZ44_18190"/>
<feature type="region of interest" description="Disordered" evidence="9">
    <location>
        <begin position="1"/>
        <end position="29"/>
    </location>
</feature>
<dbReference type="InterPro" id="IPR035906">
    <property type="entry name" value="MetI-like_sf"/>
</dbReference>
<evidence type="ECO:0000256" key="7">
    <source>
        <dbReference type="ARBA" id="ARBA00023136"/>
    </source>
</evidence>
<feature type="transmembrane region" description="Helical" evidence="8">
    <location>
        <begin position="109"/>
        <end position="130"/>
    </location>
</feature>
<sequence>MAMPIIAQPPETARIAPQDGSPSHRDGPQRRELRKRGLLIAPVVLTIGCFLALPMAIILTYSFLVPATYGGVRWEFSLEAYRQFLFDRDFIDETLIFNSAYLEIFSRSLVLAIFSMVACLLIGFPTAYFIATRPGATRTYWVFLITLPFWTNLLIRTYCVLLILREEGLINNTLIWLGVLDKPIIMMYTNFSMGMGLVYSYLPFMVLPLYANLEKLDFRLIEAAHDLYATRWRVLRWVILPHARPGITAGCLLVFIPSLGTFLAPDLLGGGKRLMIGNLIQLQFGSSRNWPFGAASAVILLVAIMMVLILYARHAARHGESRG</sequence>
<dbReference type="Gene3D" id="1.10.3720.10">
    <property type="entry name" value="MetI-like"/>
    <property type="match status" value="1"/>
</dbReference>
<evidence type="ECO:0000256" key="1">
    <source>
        <dbReference type="ARBA" id="ARBA00004651"/>
    </source>
</evidence>
<evidence type="ECO:0000259" key="10">
    <source>
        <dbReference type="PROSITE" id="PS50928"/>
    </source>
</evidence>
<feature type="transmembrane region" description="Helical" evidence="8">
    <location>
        <begin position="292"/>
        <end position="312"/>
    </location>
</feature>
<comment type="similarity">
    <text evidence="2">Belongs to the binding-protein-dependent transport system permease family. CysTW subfamily.</text>
</comment>
<dbReference type="SUPFAM" id="SSF161098">
    <property type="entry name" value="MetI-like"/>
    <property type="match status" value="1"/>
</dbReference>
<accession>A0A5J6MGA2</accession>
<keyword evidence="7 8" id="KW-0472">Membrane</keyword>
<evidence type="ECO:0000256" key="5">
    <source>
        <dbReference type="ARBA" id="ARBA00022692"/>
    </source>
</evidence>
<dbReference type="InterPro" id="IPR000515">
    <property type="entry name" value="MetI-like"/>
</dbReference>
<keyword evidence="12" id="KW-1185">Reference proteome</keyword>
<evidence type="ECO:0000256" key="6">
    <source>
        <dbReference type="ARBA" id="ARBA00022989"/>
    </source>
</evidence>
<keyword evidence="6 8" id="KW-1133">Transmembrane helix</keyword>
<dbReference type="PANTHER" id="PTHR42929:SF1">
    <property type="entry name" value="INNER MEMBRANE ABC TRANSPORTER PERMEASE PROTEIN YDCU-RELATED"/>
    <property type="match status" value="1"/>
</dbReference>
<dbReference type="CDD" id="cd06261">
    <property type="entry name" value="TM_PBP2"/>
    <property type="match status" value="1"/>
</dbReference>
<name>A0A5J6MGA2_9PROT</name>
<keyword evidence="4" id="KW-1003">Cell membrane</keyword>
<evidence type="ECO:0000256" key="8">
    <source>
        <dbReference type="RuleBase" id="RU363032"/>
    </source>
</evidence>
<keyword evidence="3 8" id="KW-0813">Transport</keyword>
<dbReference type="PANTHER" id="PTHR42929">
    <property type="entry name" value="INNER MEMBRANE ABC TRANSPORTER PERMEASE PROTEIN YDCU-RELATED-RELATED"/>
    <property type="match status" value="1"/>
</dbReference>
<dbReference type="AlphaFoldDB" id="A0A5J6MGA2"/>
<dbReference type="RefSeq" id="WP_225308614.1">
    <property type="nucleotide sequence ID" value="NZ_CP042906.1"/>
</dbReference>
<feature type="domain" description="ABC transmembrane type-1" evidence="10">
    <location>
        <begin position="105"/>
        <end position="311"/>
    </location>
</feature>
<gene>
    <name evidence="11" type="ORF">FRZ44_18190</name>
</gene>
<feature type="transmembrane region" description="Helical" evidence="8">
    <location>
        <begin position="142"/>
        <end position="164"/>
    </location>
</feature>
<evidence type="ECO:0000256" key="4">
    <source>
        <dbReference type="ARBA" id="ARBA00022475"/>
    </source>
</evidence>
<protein>
    <submittedName>
        <fullName evidence="11">ABC transporter permease</fullName>
    </submittedName>
</protein>
<evidence type="ECO:0000256" key="3">
    <source>
        <dbReference type="ARBA" id="ARBA00022448"/>
    </source>
</evidence>
<dbReference type="Pfam" id="PF00528">
    <property type="entry name" value="BPD_transp_1"/>
    <property type="match status" value="1"/>
</dbReference>
<evidence type="ECO:0000313" key="11">
    <source>
        <dbReference type="EMBL" id="QEX16524.1"/>
    </source>
</evidence>
<dbReference type="PROSITE" id="PS50928">
    <property type="entry name" value="ABC_TM1"/>
    <property type="match status" value="1"/>
</dbReference>
<evidence type="ECO:0000256" key="2">
    <source>
        <dbReference type="ARBA" id="ARBA00007069"/>
    </source>
</evidence>
<feature type="transmembrane region" description="Helical" evidence="8">
    <location>
        <begin position="38"/>
        <end position="64"/>
    </location>
</feature>
<keyword evidence="5 8" id="KW-0812">Transmembrane</keyword>
<dbReference type="Proteomes" id="UP000326202">
    <property type="component" value="Chromosome"/>
</dbReference>
<feature type="transmembrane region" description="Helical" evidence="8">
    <location>
        <begin position="184"/>
        <end position="210"/>
    </location>
</feature>
<organism evidence="11 12">
    <name type="scientific">Hypericibacter terrae</name>
    <dbReference type="NCBI Taxonomy" id="2602015"/>
    <lineage>
        <taxon>Bacteria</taxon>
        <taxon>Pseudomonadati</taxon>
        <taxon>Pseudomonadota</taxon>
        <taxon>Alphaproteobacteria</taxon>
        <taxon>Rhodospirillales</taxon>
        <taxon>Dongiaceae</taxon>
        <taxon>Hypericibacter</taxon>
    </lineage>
</organism>
<evidence type="ECO:0000313" key="12">
    <source>
        <dbReference type="Proteomes" id="UP000326202"/>
    </source>
</evidence>
<dbReference type="GO" id="GO:0055085">
    <property type="term" value="P:transmembrane transport"/>
    <property type="evidence" value="ECO:0007669"/>
    <property type="project" value="InterPro"/>
</dbReference>
<comment type="subcellular location">
    <subcellularLocation>
        <location evidence="1 8">Cell membrane</location>
        <topology evidence="1 8">Multi-pass membrane protein</topology>
    </subcellularLocation>
</comment>
<evidence type="ECO:0000256" key="9">
    <source>
        <dbReference type="SAM" id="MobiDB-lite"/>
    </source>
</evidence>
<proteinExistence type="inferred from homology"/>
<dbReference type="GO" id="GO:0005886">
    <property type="term" value="C:plasma membrane"/>
    <property type="evidence" value="ECO:0007669"/>
    <property type="project" value="UniProtKB-SubCell"/>
</dbReference>
<reference evidence="11 12" key="1">
    <citation type="submission" date="2019-08" db="EMBL/GenBank/DDBJ databases">
        <title>Hyperibacter terrae gen. nov., sp. nov. and Hyperibacter viscosus sp. nov., two new members in the family Rhodospirillaceae isolated from the rhizosphere of Hypericum perforatum.</title>
        <authorList>
            <person name="Noviana Z."/>
        </authorList>
    </citation>
    <scope>NUCLEOTIDE SEQUENCE [LARGE SCALE GENOMIC DNA]</scope>
    <source>
        <strain evidence="11 12">R5913</strain>
    </source>
</reference>